<evidence type="ECO:0000313" key="2">
    <source>
        <dbReference type="Proteomes" id="UP000824469"/>
    </source>
</evidence>
<feature type="non-terminal residue" evidence="1">
    <location>
        <position position="1"/>
    </location>
</feature>
<accession>A0AA38CMK7</accession>
<dbReference type="Proteomes" id="UP000824469">
    <property type="component" value="Unassembled WGS sequence"/>
</dbReference>
<dbReference type="PANTHER" id="PTHR33384">
    <property type="entry name" value="EXPRESSED PROTEIN"/>
    <property type="match status" value="1"/>
</dbReference>
<dbReference type="AlphaFoldDB" id="A0AA38CMK7"/>
<gene>
    <name evidence="1" type="ORF">KI387_008805</name>
</gene>
<dbReference type="EMBL" id="JAHRHJ020000008">
    <property type="protein sequence ID" value="KAH9304401.1"/>
    <property type="molecule type" value="Genomic_DNA"/>
</dbReference>
<dbReference type="PANTHER" id="PTHR33384:SF1">
    <property type="entry name" value="EXPRESSED PROTEIN"/>
    <property type="match status" value="1"/>
</dbReference>
<proteinExistence type="predicted"/>
<protein>
    <submittedName>
        <fullName evidence="1">Uncharacterized protein</fullName>
    </submittedName>
</protein>
<organism evidence="1 2">
    <name type="scientific">Taxus chinensis</name>
    <name type="common">Chinese yew</name>
    <name type="synonym">Taxus wallichiana var. chinensis</name>
    <dbReference type="NCBI Taxonomy" id="29808"/>
    <lineage>
        <taxon>Eukaryota</taxon>
        <taxon>Viridiplantae</taxon>
        <taxon>Streptophyta</taxon>
        <taxon>Embryophyta</taxon>
        <taxon>Tracheophyta</taxon>
        <taxon>Spermatophyta</taxon>
        <taxon>Pinopsida</taxon>
        <taxon>Pinidae</taxon>
        <taxon>Conifers II</taxon>
        <taxon>Cupressales</taxon>
        <taxon>Taxaceae</taxon>
        <taxon>Taxus</taxon>
    </lineage>
</organism>
<reference evidence="1 2" key="1">
    <citation type="journal article" date="2021" name="Nat. Plants">
        <title>The Taxus genome provides insights into paclitaxel biosynthesis.</title>
        <authorList>
            <person name="Xiong X."/>
            <person name="Gou J."/>
            <person name="Liao Q."/>
            <person name="Li Y."/>
            <person name="Zhou Q."/>
            <person name="Bi G."/>
            <person name="Li C."/>
            <person name="Du R."/>
            <person name="Wang X."/>
            <person name="Sun T."/>
            <person name="Guo L."/>
            <person name="Liang H."/>
            <person name="Lu P."/>
            <person name="Wu Y."/>
            <person name="Zhang Z."/>
            <person name="Ro D.K."/>
            <person name="Shang Y."/>
            <person name="Huang S."/>
            <person name="Yan J."/>
        </authorList>
    </citation>
    <scope>NUCLEOTIDE SEQUENCE [LARGE SCALE GENOMIC DNA]</scope>
    <source>
        <strain evidence="1">Ta-2019</strain>
    </source>
</reference>
<comment type="caution">
    <text evidence="1">The sequence shown here is derived from an EMBL/GenBank/DDBJ whole genome shotgun (WGS) entry which is preliminary data.</text>
</comment>
<evidence type="ECO:0000313" key="1">
    <source>
        <dbReference type="EMBL" id="KAH9304401.1"/>
    </source>
</evidence>
<keyword evidence="2" id="KW-1185">Reference proteome</keyword>
<sequence>MYQLTEINQSLEKGQLICPIPHRMAMAPWAARETHKSNNSYATAGNEEEPSYEILGIFLSKTQYGNQTTVNNSLPYFYGSPPMRSDNPLVQDVEFIRKGAPSSPVNMPQKTSCGASYVTKPSVRVEGFDLKGQKSH</sequence>
<dbReference type="OMA" id="ESQCIVP"/>
<name>A0AA38CMK7_TAXCH</name>